<dbReference type="GeneID" id="70246027"/>
<sequence>MTSVIPPTMRSLCVHAYVKPTEFGIADIPVPKITTPNQVLIRVHAACINPVDMEIAGGNFKAIMTPPFPLKLGFDLSGTVVEIGSSVDNVAVGDEVFCSLLATDTGAWSEYALATASLLTHKPKSLSHVEAASLPMVAMTAVQALDKVPNGLAGKTILIAAGLGGVGSIACQIAKSVYGAKKVITTVSTDNVSKVNDLFGKGAVDEVIDYKKSDVLKEIPHGSVDVLLDTVGVSKEYYPLLLKNSGSITSIYGTIDSKSVKAAIPNLHIPLLVQLALDFRAGWKWLHAWWYGIYWQGTLQNANSPDLQRVAGWVDEGKLKPIVGRTVKFEDIKAVREACVQMSSASRSIGKTVIEII</sequence>
<evidence type="ECO:0000313" key="2">
    <source>
        <dbReference type="EMBL" id="KAH8700926.1"/>
    </source>
</evidence>
<dbReference type="InterPro" id="IPR020843">
    <property type="entry name" value="ER"/>
</dbReference>
<feature type="domain" description="Enoyl reductase (ER)" evidence="1">
    <location>
        <begin position="24"/>
        <end position="354"/>
    </location>
</feature>
<gene>
    <name evidence="2" type="ORF">BGW36DRAFT_375250</name>
</gene>
<comment type="caution">
    <text evidence="2">The sequence shown here is derived from an EMBL/GenBank/DDBJ whole genome shotgun (WGS) entry which is preliminary data.</text>
</comment>
<dbReference type="SMART" id="SM00829">
    <property type="entry name" value="PKS_ER"/>
    <property type="match status" value="1"/>
</dbReference>
<dbReference type="Pfam" id="PF13602">
    <property type="entry name" value="ADH_zinc_N_2"/>
    <property type="match status" value="1"/>
</dbReference>
<dbReference type="Pfam" id="PF08240">
    <property type="entry name" value="ADH_N"/>
    <property type="match status" value="1"/>
</dbReference>
<name>A0AAD4Q307_9EURO</name>
<protein>
    <submittedName>
        <fullName evidence="2">Chaperonin 10-like protein</fullName>
    </submittedName>
</protein>
<dbReference type="AlphaFoldDB" id="A0AAD4Q307"/>
<dbReference type="EMBL" id="JAJTJA010000004">
    <property type="protein sequence ID" value="KAH8700926.1"/>
    <property type="molecule type" value="Genomic_DNA"/>
</dbReference>
<dbReference type="Gene3D" id="3.90.180.10">
    <property type="entry name" value="Medium-chain alcohol dehydrogenases, catalytic domain"/>
    <property type="match status" value="1"/>
</dbReference>
<dbReference type="InterPro" id="IPR036291">
    <property type="entry name" value="NAD(P)-bd_dom_sf"/>
</dbReference>
<proteinExistence type="predicted"/>
<dbReference type="PANTHER" id="PTHR11695:SF294">
    <property type="entry name" value="RETICULON-4-INTERACTING PROTEIN 1, MITOCHONDRIAL"/>
    <property type="match status" value="1"/>
</dbReference>
<dbReference type="InterPro" id="IPR011032">
    <property type="entry name" value="GroES-like_sf"/>
</dbReference>
<dbReference type="Gene3D" id="3.40.50.720">
    <property type="entry name" value="NAD(P)-binding Rossmann-like Domain"/>
    <property type="match status" value="1"/>
</dbReference>
<dbReference type="SUPFAM" id="SSF51735">
    <property type="entry name" value="NAD(P)-binding Rossmann-fold domains"/>
    <property type="match status" value="1"/>
</dbReference>
<dbReference type="InterPro" id="IPR013154">
    <property type="entry name" value="ADH-like_N"/>
</dbReference>
<evidence type="ECO:0000259" key="1">
    <source>
        <dbReference type="SMART" id="SM00829"/>
    </source>
</evidence>
<dbReference type="RefSeq" id="XP_046074632.1">
    <property type="nucleotide sequence ID" value="XM_046215740.1"/>
</dbReference>
<accession>A0AAD4Q307</accession>
<keyword evidence="3" id="KW-1185">Reference proteome</keyword>
<organism evidence="2 3">
    <name type="scientific">Talaromyces proteolyticus</name>
    <dbReference type="NCBI Taxonomy" id="1131652"/>
    <lineage>
        <taxon>Eukaryota</taxon>
        <taxon>Fungi</taxon>
        <taxon>Dikarya</taxon>
        <taxon>Ascomycota</taxon>
        <taxon>Pezizomycotina</taxon>
        <taxon>Eurotiomycetes</taxon>
        <taxon>Eurotiomycetidae</taxon>
        <taxon>Eurotiales</taxon>
        <taxon>Trichocomaceae</taxon>
        <taxon>Talaromyces</taxon>
        <taxon>Talaromyces sect. Bacilispori</taxon>
    </lineage>
</organism>
<dbReference type="CDD" id="cd05289">
    <property type="entry name" value="MDR_like_2"/>
    <property type="match status" value="1"/>
</dbReference>
<evidence type="ECO:0000313" key="3">
    <source>
        <dbReference type="Proteomes" id="UP001201262"/>
    </source>
</evidence>
<dbReference type="SUPFAM" id="SSF50129">
    <property type="entry name" value="GroES-like"/>
    <property type="match status" value="1"/>
</dbReference>
<reference evidence="2" key="1">
    <citation type="submission" date="2021-12" db="EMBL/GenBank/DDBJ databases">
        <title>Convergent genome expansion in fungi linked to evolution of root-endophyte symbiosis.</title>
        <authorList>
            <consortium name="DOE Joint Genome Institute"/>
            <person name="Ke Y.-H."/>
            <person name="Bonito G."/>
            <person name="Liao H.-L."/>
            <person name="Looney B."/>
            <person name="Rojas-Flechas A."/>
            <person name="Nash J."/>
            <person name="Hameed K."/>
            <person name="Schadt C."/>
            <person name="Martin F."/>
            <person name="Crous P.W."/>
            <person name="Miettinen O."/>
            <person name="Magnuson J.K."/>
            <person name="Labbe J."/>
            <person name="Jacobson D."/>
            <person name="Doktycz M.J."/>
            <person name="Veneault-Fourrey C."/>
            <person name="Kuo A."/>
            <person name="Mondo S."/>
            <person name="Calhoun S."/>
            <person name="Riley R."/>
            <person name="Ohm R."/>
            <person name="LaButti K."/>
            <person name="Andreopoulos B."/>
            <person name="Pangilinan J."/>
            <person name="Nolan M."/>
            <person name="Tritt A."/>
            <person name="Clum A."/>
            <person name="Lipzen A."/>
            <person name="Daum C."/>
            <person name="Barry K."/>
            <person name="Grigoriev I.V."/>
            <person name="Vilgalys R."/>
        </authorList>
    </citation>
    <scope>NUCLEOTIDE SEQUENCE</scope>
    <source>
        <strain evidence="2">PMI_201</strain>
    </source>
</reference>
<dbReference type="GO" id="GO:0016491">
    <property type="term" value="F:oxidoreductase activity"/>
    <property type="evidence" value="ECO:0007669"/>
    <property type="project" value="InterPro"/>
</dbReference>
<dbReference type="PANTHER" id="PTHR11695">
    <property type="entry name" value="ALCOHOL DEHYDROGENASE RELATED"/>
    <property type="match status" value="1"/>
</dbReference>
<dbReference type="Proteomes" id="UP001201262">
    <property type="component" value="Unassembled WGS sequence"/>
</dbReference>
<dbReference type="InterPro" id="IPR050700">
    <property type="entry name" value="YIM1/Zinc_Alcohol_DH_Fams"/>
</dbReference>